<comment type="caution">
    <text evidence="1">The sequence shown here is derived from an EMBL/GenBank/DDBJ whole genome shotgun (WGS) entry which is preliminary data.</text>
</comment>
<sequence>MYSTPKHTLSVVQEEEMGINAPVHHQRIIAQLTAGLYPLFKSGQIPYEAFPEMMVGEESSPVPDVVLYDNETEQVRVVIEVCQNRGMRHDLNKMIRLIDEDEYGIEEGFVYNYKTKQWFRYRKGQGGMAQVSSYSELLDIDLNQFL</sequence>
<reference evidence="1 2" key="1">
    <citation type="submission" date="2016-10" db="EMBL/GenBank/DDBJ databases">
        <title>Arsenicibacter rosenii gen. nov., sp. nov., an efficient arsenic-methylating bacterium isolated from an arsenic-contaminated paddy soil.</title>
        <authorList>
            <person name="Huang K."/>
        </authorList>
    </citation>
    <scope>NUCLEOTIDE SEQUENCE [LARGE SCALE GENOMIC DNA]</scope>
    <source>
        <strain evidence="1 2">SM-1</strain>
    </source>
</reference>
<name>A0A1S2VC23_9BACT</name>
<protein>
    <submittedName>
        <fullName evidence="1">Uncharacterized protein</fullName>
    </submittedName>
</protein>
<dbReference type="AlphaFoldDB" id="A0A1S2VC23"/>
<evidence type="ECO:0000313" key="2">
    <source>
        <dbReference type="Proteomes" id="UP000181790"/>
    </source>
</evidence>
<dbReference type="RefSeq" id="WP_071506099.1">
    <property type="nucleotide sequence ID" value="NZ_MORL01000025.1"/>
</dbReference>
<gene>
    <name evidence="1" type="ORF">BLX24_25700</name>
</gene>
<dbReference type="OrthoDB" id="954297at2"/>
<proteinExistence type="predicted"/>
<dbReference type="Proteomes" id="UP000181790">
    <property type="component" value="Unassembled WGS sequence"/>
</dbReference>
<keyword evidence="2" id="KW-1185">Reference proteome</keyword>
<evidence type="ECO:0000313" key="1">
    <source>
        <dbReference type="EMBL" id="OIN56307.1"/>
    </source>
</evidence>
<dbReference type="EMBL" id="MORL01000025">
    <property type="protein sequence ID" value="OIN56307.1"/>
    <property type="molecule type" value="Genomic_DNA"/>
</dbReference>
<accession>A0A1S2VC23</accession>
<organism evidence="1 2">
    <name type="scientific">Arsenicibacter rosenii</name>
    <dbReference type="NCBI Taxonomy" id="1750698"/>
    <lineage>
        <taxon>Bacteria</taxon>
        <taxon>Pseudomonadati</taxon>
        <taxon>Bacteroidota</taxon>
        <taxon>Cytophagia</taxon>
        <taxon>Cytophagales</taxon>
        <taxon>Spirosomataceae</taxon>
        <taxon>Arsenicibacter</taxon>
    </lineage>
</organism>
<dbReference type="Gene3D" id="3.90.1570.20">
    <property type="match status" value="1"/>
</dbReference>